<dbReference type="VEuPathDB" id="FungiDB:TREMEDRAFT_29057"/>
<keyword evidence="4" id="KW-0472">Membrane</keyword>
<feature type="domain" description="PA" evidence="5">
    <location>
        <begin position="260"/>
        <end position="339"/>
    </location>
</feature>
<evidence type="ECO:0000256" key="1">
    <source>
        <dbReference type="ARBA" id="ARBA00005634"/>
    </source>
</evidence>
<dbReference type="CDD" id="cd02121">
    <property type="entry name" value="PA_GCPII_like"/>
    <property type="match status" value="1"/>
</dbReference>
<organism evidence="8 9">
    <name type="scientific">Tremella mesenterica</name>
    <name type="common">Jelly fungus</name>
    <dbReference type="NCBI Taxonomy" id="5217"/>
    <lineage>
        <taxon>Eukaryota</taxon>
        <taxon>Fungi</taxon>
        <taxon>Dikarya</taxon>
        <taxon>Basidiomycota</taxon>
        <taxon>Agaricomycotina</taxon>
        <taxon>Tremellomycetes</taxon>
        <taxon>Tremellales</taxon>
        <taxon>Tremellaceae</taxon>
        <taxon>Tremella</taxon>
    </lineage>
</organism>
<dbReference type="PANTHER" id="PTHR10404:SF46">
    <property type="entry name" value="VACUOLAR PROTEIN SORTING-ASSOCIATED PROTEIN 70"/>
    <property type="match status" value="1"/>
</dbReference>
<dbReference type="Gene3D" id="1.20.930.40">
    <property type="entry name" value="Transferrin receptor-like, dimerisation domain"/>
    <property type="match status" value="1"/>
</dbReference>
<dbReference type="EMBL" id="SDIL01000164">
    <property type="protein sequence ID" value="RXK35018.1"/>
    <property type="molecule type" value="Genomic_DNA"/>
</dbReference>
<feature type="compositionally biased region" description="Basic and acidic residues" evidence="3">
    <location>
        <begin position="1"/>
        <end position="16"/>
    </location>
</feature>
<dbReference type="InterPro" id="IPR007484">
    <property type="entry name" value="Peptidase_M28"/>
</dbReference>
<dbReference type="Gene3D" id="3.50.30.30">
    <property type="match status" value="1"/>
</dbReference>
<evidence type="ECO:0000313" key="9">
    <source>
        <dbReference type="Proteomes" id="UP000289152"/>
    </source>
</evidence>
<dbReference type="InterPro" id="IPR007365">
    <property type="entry name" value="TFR-like_dimer_dom"/>
</dbReference>
<dbReference type="GO" id="GO:0004180">
    <property type="term" value="F:carboxypeptidase activity"/>
    <property type="evidence" value="ECO:0007669"/>
    <property type="project" value="TreeGrafter"/>
</dbReference>
<dbReference type="Pfam" id="PF04389">
    <property type="entry name" value="Peptidase_M28"/>
    <property type="match status" value="1"/>
</dbReference>
<dbReference type="InterPro" id="IPR039373">
    <property type="entry name" value="Peptidase_M28B"/>
</dbReference>
<evidence type="ECO:0000256" key="4">
    <source>
        <dbReference type="SAM" id="Phobius"/>
    </source>
</evidence>
<dbReference type="FunFam" id="3.50.30.30:FF:000008">
    <property type="entry name" value="Glutamate carboxypeptidase 2"/>
    <property type="match status" value="1"/>
</dbReference>
<dbReference type="InterPro" id="IPR036757">
    <property type="entry name" value="TFR-like_dimer_dom_sf"/>
</dbReference>
<evidence type="ECO:0000259" key="6">
    <source>
        <dbReference type="Pfam" id="PF04253"/>
    </source>
</evidence>
<comment type="caution">
    <text evidence="8">The sequence shown here is derived from an EMBL/GenBank/DDBJ whole genome shotgun (WGS) entry which is preliminary data.</text>
</comment>
<dbReference type="InterPro" id="IPR003137">
    <property type="entry name" value="PA_domain"/>
</dbReference>
<protein>
    <recommendedName>
        <fullName evidence="10">Glutamate carboxypeptidase II</fullName>
    </recommendedName>
</protein>
<feature type="coiled-coil region" evidence="2">
    <location>
        <begin position="740"/>
        <end position="767"/>
    </location>
</feature>
<dbReference type="InterPro" id="IPR046450">
    <property type="entry name" value="PA_dom_sf"/>
</dbReference>
<keyword evidence="9" id="KW-1185">Reference proteome</keyword>
<evidence type="ECO:0008006" key="10">
    <source>
        <dbReference type="Google" id="ProtNLM"/>
    </source>
</evidence>
<evidence type="ECO:0000259" key="5">
    <source>
        <dbReference type="Pfam" id="PF02225"/>
    </source>
</evidence>
<dbReference type="STRING" id="5217.A0A4Q1B8F4"/>
<name>A0A4Q1B8F4_TREME</name>
<sequence length="950" mass="106400">MVDHQSSFEKSPEWKHPSLPPPISVASTSDRPRPYRRIYFYVLLTILVLLYHNNLPFTLDEYLQNITIEEDAYLSGLVDKGLIQALPLPPKHHNGPCRNDDVFHYFPKLPGSKPPVIIPPKLAEKIYLRVPNNDSCRAALRKYTKRPHPAGSGFDLITALEVKNEWETVLGLPTSGADEHLYDAGSPESQSRVREGMDEMGVWIDQYYPVMNEPVSSSLTLLSDPPFHAKLQEDIVGDDPDSIYRDSVPVFHGLSVSGDVTAQYVYVGYGRKSDFELLESKGVNVSGRIVLTKYGGPFRGLKVKAAQEAGAVGCLIFTDPGDDGEITEANGYKAYPDGPARQPSSVQRGSVQFISAYPGDPTTPGVPAYPNATRLEVGNQPSIPSLPISFEDAIPLLKALYGEGLAVETLGPEWSGGLTHYNVSYFTGPSQISLHMVNQVNTRVMPIWNVMATIPGHITDEVIIMGNHRDAWVMGASDPNSGTASQHELIRGLGELIKIGWKPLRTIMFVSWDAEEYGLIGSTEWCEDFGDWLGKNVIAYLNLDSSVSGSKYRVQGSPSLAWLIKITSQEILSSSNSSRTIWDTRKDGGDWSEYLSQTSNVPSLNPDDSYGFTLDFDGFITPNDSDWTGVSPLGSGSDYTPFLQRYGIASTSLGFSSGPKDPVYHYHSTYDTFTWMEKYGDPGFHKHVDVAKVMGLLVLRLADGLLLPFNTTQYARDLGWYLRTVELEIRKANFSEKIELGELRNSINELENVSKELDREKERVIKELRGLLGHDEWWGWERMKQMVISTIQCFVKYPKRPNGRNGMVEGSKLITIRNDQQHEHQIMNDDGIKQSLQTQFIDRKKLEERRGLPLPSPGKIKKIKQLLKEIRKINKKLQYFESGFLSSKGLKGRQWYKHKIVAPGLWKGYGATTFPSLTEAITLDRSPLEAQREADELSEMIRLMAEHLSS</sequence>
<gene>
    <name evidence="8" type="ORF">M231_07721</name>
</gene>
<dbReference type="FunCoup" id="A0A4Q1B8F4">
    <property type="interactions" value="34"/>
</dbReference>
<dbReference type="SUPFAM" id="SSF47672">
    <property type="entry name" value="Transferrin receptor-like dimerisation domain"/>
    <property type="match status" value="1"/>
</dbReference>
<feature type="domain" description="Transferrin receptor-like dimerisation" evidence="6">
    <location>
        <begin position="862"/>
        <end position="948"/>
    </location>
</feature>
<dbReference type="SUPFAM" id="SSF53187">
    <property type="entry name" value="Zn-dependent exopeptidases"/>
    <property type="match status" value="1"/>
</dbReference>
<dbReference type="SUPFAM" id="SSF52025">
    <property type="entry name" value="PA domain"/>
    <property type="match status" value="1"/>
</dbReference>
<evidence type="ECO:0000256" key="3">
    <source>
        <dbReference type="SAM" id="MobiDB-lite"/>
    </source>
</evidence>
<dbReference type="CDD" id="cd08022">
    <property type="entry name" value="M28_PSMA_like"/>
    <property type="match status" value="1"/>
</dbReference>
<evidence type="ECO:0000259" key="7">
    <source>
        <dbReference type="Pfam" id="PF04389"/>
    </source>
</evidence>
<dbReference type="PANTHER" id="PTHR10404">
    <property type="entry name" value="N-ACETYLATED-ALPHA-LINKED ACIDIC DIPEPTIDASE"/>
    <property type="match status" value="1"/>
</dbReference>
<dbReference type="Proteomes" id="UP000289152">
    <property type="component" value="Unassembled WGS sequence"/>
</dbReference>
<accession>A0A4Q1B8F4</accession>
<keyword evidence="4" id="KW-1133">Transmembrane helix</keyword>
<dbReference type="AlphaFoldDB" id="A0A4Q1B8F4"/>
<feature type="domain" description="Peptidase M28" evidence="7">
    <location>
        <begin position="449"/>
        <end position="577"/>
    </location>
</feature>
<dbReference type="InParanoid" id="A0A4Q1B8F4"/>
<dbReference type="FunFam" id="3.40.630.10:FF:000101">
    <property type="entry name" value="N-acetylated alpha-linked acidic dipeptidase like 1"/>
    <property type="match status" value="1"/>
</dbReference>
<dbReference type="Gene3D" id="3.40.630.10">
    <property type="entry name" value="Zn peptidases"/>
    <property type="match status" value="1"/>
</dbReference>
<dbReference type="Pfam" id="PF02225">
    <property type="entry name" value="PA"/>
    <property type="match status" value="1"/>
</dbReference>
<feature type="region of interest" description="Disordered" evidence="3">
    <location>
        <begin position="1"/>
        <end position="29"/>
    </location>
</feature>
<proteinExistence type="inferred from homology"/>
<evidence type="ECO:0000256" key="2">
    <source>
        <dbReference type="SAM" id="Coils"/>
    </source>
</evidence>
<feature type="transmembrane region" description="Helical" evidence="4">
    <location>
        <begin position="38"/>
        <end position="55"/>
    </location>
</feature>
<dbReference type="Pfam" id="PF04253">
    <property type="entry name" value="TFR_dimer"/>
    <property type="match status" value="1"/>
</dbReference>
<reference evidence="8 9" key="1">
    <citation type="submission" date="2016-06" db="EMBL/GenBank/DDBJ databases">
        <title>Evolution of pathogenesis and genome organization in the Tremellales.</title>
        <authorList>
            <person name="Cuomo C."/>
            <person name="Litvintseva A."/>
            <person name="Heitman J."/>
            <person name="Chen Y."/>
            <person name="Sun S."/>
            <person name="Springer D."/>
            <person name="Dromer F."/>
            <person name="Young S."/>
            <person name="Zeng Q."/>
            <person name="Chapman S."/>
            <person name="Gujja S."/>
            <person name="Saif S."/>
            <person name="Birren B."/>
        </authorList>
    </citation>
    <scope>NUCLEOTIDE SEQUENCE [LARGE SCALE GENOMIC DNA]</scope>
    <source>
        <strain evidence="8 9">ATCC 28783</strain>
    </source>
</reference>
<keyword evidence="4" id="KW-0812">Transmembrane</keyword>
<dbReference type="OrthoDB" id="5841748at2759"/>
<keyword evidence="2" id="KW-0175">Coiled coil</keyword>
<evidence type="ECO:0000313" key="8">
    <source>
        <dbReference type="EMBL" id="RXK35018.1"/>
    </source>
</evidence>
<comment type="similarity">
    <text evidence="1">Belongs to the peptidase M28 family. M28B subfamily.</text>
</comment>